<keyword evidence="6 7" id="KW-0472">Membrane</keyword>
<feature type="transmembrane region" description="Helical" evidence="7">
    <location>
        <begin position="58"/>
        <end position="78"/>
    </location>
</feature>
<sequence length="351" mass="40259">MFDAVLNLNSWFLFFALYLLVGFILAKDVYGFIPKLMSSIGWPIEFTQKLFGTKSLPYLFLFPNILIFGLFTFLPLFMNFGFSVTDGTSINFENRAFSGLDNLARITQEIQIDTGGINVENAKFKSALYDTFVFVILQVPIMILIALFTAIVLNREVIGRGFWRAVFFYPVMLSPVVVAFLWTLILKRQGMLSQTLIDWNWISEPIQWLMDPNWTMFWSIFVYTWAHMGFYMLILLAGLQSIPRDLYEAAQMDGTSERRVFWRITLPLLMPILLVVTVLSLIKAVQAFEELYALQVGWISLVSYIVENAGIRGQKTFFGLGIAAMASLIVALILIVLSLLQFYLTRRQVKL</sequence>
<dbReference type="PANTHER" id="PTHR30193">
    <property type="entry name" value="ABC TRANSPORTER PERMEASE PROTEIN"/>
    <property type="match status" value="1"/>
</dbReference>
<dbReference type="InterPro" id="IPR000515">
    <property type="entry name" value="MetI-like"/>
</dbReference>
<evidence type="ECO:0000313" key="9">
    <source>
        <dbReference type="EMBL" id="ALE01989.1"/>
    </source>
</evidence>
<evidence type="ECO:0000313" key="10">
    <source>
        <dbReference type="Proteomes" id="UP000068905"/>
    </source>
</evidence>
<feature type="domain" description="ABC transmembrane type-1" evidence="8">
    <location>
        <begin position="128"/>
        <end position="341"/>
    </location>
</feature>
<evidence type="ECO:0000256" key="2">
    <source>
        <dbReference type="ARBA" id="ARBA00022448"/>
    </source>
</evidence>
<evidence type="ECO:0000256" key="4">
    <source>
        <dbReference type="ARBA" id="ARBA00022692"/>
    </source>
</evidence>
<comment type="subcellular location">
    <subcellularLocation>
        <location evidence="1 7">Cell membrane</location>
        <topology evidence="1 7">Multi-pass membrane protein</topology>
    </subcellularLocation>
</comment>
<dbReference type="PROSITE" id="PS50928">
    <property type="entry name" value="ABC_TM1"/>
    <property type="match status" value="1"/>
</dbReference>
<evidence type="ECO:0000256" key="1">
    <source>
        <dbReference type="ARBA" id="ARBA00004651"/>
    </source>
</evidence>
<protein>
    <submittedName>
        <fullName evidence="9">Sugar ABC transporter permease</fullName>
    </submittedName>
</protein>
<feature type="transmembrane region" description="Helical" evidence="7">
    <location>
        <begin position="132"/>
        <end position="153"/>
    </location>
</feature>
<feature type="transmembrane region" description="Helical" evidence="7">
    <location>
        <begin position="12"/>
        <end position="30"/>
    </location>
</feature>
<dbReference type="RefSeq" id="WP_053820204.1">
    <property type="nucleotide sequence ID" value="NZ_CP006911.1"/>
</dbReference>
<dbReference type="SUPFAM" id="SSF161098">
    <property type="entry name" value="MetI-like"/>
    <property type="match status" value="1"/>
</dbReference>
<dbReference type="PATRIC" id="fig|1125411.7.peg.1014"/>
<comment type="similarity">
    <text evidence="7">Belongs to the binding-protein-dependent transport system permease family.</text>
</comment>
<dbReference type="EMBL" id="CP006911">
    <property type="protein sequence ID" value="ALE01989.1"/>
    <property type="molecule type" value="Genomic_DNA"/>
</dbReference>
<dbReference type="Proteomes" id="UP000068905">
    <property type="component" value="Chromosome"/>
</dbReference>
<keyword evidence="3" id="KW-1003">Cell membrane</keyword>
<gene>
    <name evidence="9" type="ORF">W908_05150</name>
</gene>
<dbReference type="KEGG" id="tsn:W908_05150"/>
<name>A0A0M4LGW6_9GAMM</name>
<dbReference type="Gene3D" id="1.10.3720.10">
    <property type="entry name" value="MetI-like"/>
    <property type="match status" value="1"/>
</dbReference>
<evidence type="ECO:0000256" key="7">
    <source>
        <dbReference type="RuleBase" id="RU363032"/>
    </source>
</evidence>
<dbReference type="STRING" id="1125411.W908_05150"/>
<keyword evidence="10" id="KW-1185">Reference proteome</keyword>
<evidence type="ECO:0000256" key="5">
    <source>
        <dbReference type="ARBA" id="ARBA00022989"/>
    </source>
</evidence>
<dbReference type="AlphaFoldDB" id="A0A0M4LGW6"/>
<keyword evidence="4 7" id="KW-0812">Transmembrane</keyword>
<keyword evidence="5 7" id="KW-1133">Transmembrane helix</keyword>
<reference evidence="9 10" key="1">
    <citation type="journal article" date="2015" name="Genome Announc.">
        <title>Genome Sequence of 'Candidatus Thioglobus singularis' Strain PS1, a Mixotroph from the SUP05 Clade of Marine Gammaproteobacteria.</title>
        <authorList>
            <person name="Marshall K.T."/>
            <person name="Morris R.M."/>
        </authorList>
    </citation>
    <scope>NUCLEOTIDE SEQUENCE [LARGE SCALE GENOMIC DNA]</scope>
    <source>
        <strain evidence="9 10">PS1</strain>
    </source>
</reference>
<feature type="transmembrane region" description="Helical" evidence="7">
    <location>
        <begin position="317"/>
        <end position="344"/>
    </location>
</feature>
<evidence type="ECO:0000259" key="8">
    <source>
        <dbReference type="PROSITE" id="PS50928"/>
    </source>
</evidence>
<dbReference type="InterPro" id="IPR051393">
    <property type="entry name" value="ABC_transporter_permease"/>
</dbReference>
<dbReference type="OrthoDB" id="9785347at2"/>
<dbReference type="PANTHER" id="PTHR30193:SF37">
    <property type="entry name" value="INNER MEMBRANE ABC TRANSPORTER PERMEASE PROTEIN YCJO"/>
    <property type="match status" value="1"/>
</dbReference>
<keyword evidence="2 7" id="KW-0813">Transport</keyword>
<proteinExistence type="inferred from homology"/>
<dbReference type="GO" id="GO:0055085">
    <property type="term" value="P:transmembrane transport"/>
    <property type="evidence" value="ECO:0007669"/>
    <property type="project" value="InterPro"/>
</dbReference>
<feature type="transmembrane region" description="Helical" evidence="7">
    <location>
        <begin position="216"/>
        <end position="239"/>
    </location>
</feature>
<evidence type="ECO:0000256" key="3">
    <source>
        <dbReference type="ARBA" id="ARBA00022475"/>
    </source>
</evidence>
<accession>A0A0M4LGW6</accession>
<dbReference type="GO" id="GO:0005886">
    <property type="term" value="C:plasma membrane"/>
    <property type="evidence" value="ECO:0007669"/>
    <property type="project" value="UniProtKB-SubCell"/>
</dbReference>
<feature type="transmembrane region" description="Helical" evidence="7">
    <location>
        <begin position="260"/>
        <end position="285"/>
    </location>
</feature>
<dbReference type="InterPro" id="IPR035906">
    <property type="entry name" value="MetI-like_sf"/>
</dbReference>
<organism evidence="9 10">
    <name type="scientific">Candidatus Pseudothioglobus singularis PS1</name>
    <dbReference type="NCBI Taxonomy" id="1125411"/>
    <lineage>
        <taxon>Bacteria</taxon>
        <taxon>Pseudomonadati</taxon>
        <taxon>Pseudomonadota</taxon>
        <taxon>Gammaproteobacteria</taxon>
        <taxon>Candidatus Pseudothioglobaceae</taxon>
        <taxon>Candidatus Pseudothioglobus</taxon>
    </lineage>
</organism>
<dbReference type="CDD" id="cd06261">
    <property type="entry name" value="TM_PBP2"/>
    <property type="match status" value="1"/>
</dbReference>
<evidence type="ECO:0000256" key="6">
    <source>
        <dbReference type="ARBA" id="ARBA00023136"/>
    </source>
</evidence>
<dbReference type="Pfam" id="PF00528">
    <property type="entry name" value="BPD_transp_1"/>
    <property type="match status" value="1"/>
</dbReference>
<feature type="transmembrane region" description="Helical" evidence="7">
    <location>
        <begin position="165"/>
        <end position="185"/>
    </location>
</feature>